<dbReference type="Pfam" id="PF01008">
    <property type="entry name" value="IF-2B"/>
    <property type="match status" value="1"/>
</dbReference>
<dbReference type="InterPro" id="IPR042529">
    <property type="entry name" value="IF_2B-like_C"/>
</dbReference>
<evidence type="ECO:0000256" key="3">
    <source>
        <dbReference type="ARBA" id="ARBA00022490"/>
    </source>
</evidence>
<evidence type="ECO:0000313" key="11">
    <source>
        <dbReference type="EMBL" id="CAH2989655.1"/>
    </source>
</evidence>
<organism evidence="11 12">
    <name type="scientific">Chilo suppressalis</name>
    <name type="common">Asiatic rice borer moth</name>
    <dbReference type="NCBI Taxonomy" id="168631"/>
    <lineage>
        <taxon>Eukaryota</taxon>
        <taxon>Metazoa</taxon>
        <taxon>Ecdysozoa</taxon>
        <taxon>Arthropoda</taxon>
        <taxon>Hexapoda</taxon>
        <taxon>Insecta</taxon>
        <taxon>Pterygota</taxon>
        <taxon>Neoptera</taxon>
        <taxon>Endopterygota</taxon>
        <taxon>Lepidoptera</taxon>
        <taxon>Glossata</taxon>
        <taxon>Ditrysia</taxon>
        <taxon>Pyraloidea</taxon>
        <taxon>Crambidae</taxon>
        <taxon>Crambinae</taxon>
        <taxon>Chilo</taxon>
    </lineage>
</organism>
<dbReference type="SUPFAM" id="SSF100950">
    <property type="entry name" value="NagB/RpiA/CoA transferase-like"/>
    <property type="match status" value="1"/>
</dbReference>
<protein>
    <recommendedName>
        <fullName evidence="6">Translation initiation factor eIF2B subunit delta</fullName>
    </recommendedName>
    <alternativeName>
        <fullName evidence="7">eIF2B GDP-GTP exchange factor subunit delta</fullName>
    </alternativeName>
</protein>
<feature type="region of interest" description="Disordered" evidence="10">
    <location>
        <begin position="268"/>
        <end position="322"/>
    </location>
</feature>
<gene>
    <name evidence="11" type="ORF">CHILSU_LOCUS8982</name>
</gene>
<evidence type="ECO:0000256" key="1">
    <source>
        <dbReference type="ARBA" id="ARBA00004514"/>
    </source>
</evidence>
<dbReference type="InterPro" id="IPR037171">
    <property type="entry name" value="NagB/RpiA_transferase-like"/>
</dbReference>
<evidence type="ECO:0000256" key="6">
    <source>
        <dbReference type="ARBA" id="ARBA00044147"/>
    </source>
</evidence>
<dbReference type="PANTHER" id="PTHR10233:SF14">
    <property type="entry name" value="TRANSLATION INITIATION FACTOR EIF-2B SUBUNIT DELTA"/>
    <property type="match status" value="1"/>
</dbReference>
<keyword evidence="3" id="KW-0963">Cytoplasm</keyword>
<keyword evidence="4" id="KW-0396">Initiation factor</keyword>
<keyword evidence="5" id="KW-0648">Protein biosynthesis</keyword>
<dbReference type="PANTHER" id="PTHR10233">
    <property type="entry name" value="TRANSLATION INITIATION FACTOR EIF-2B"/>
    <property type="match status" value="1"/>
</dbReference>
<name>A0ABN8L9S3_CHISP</name>
<sequence>MVSTEIHTESTDLVYTSSKKRRIRRKRLQAAKNLIKNTGNTNKISIEAGSDLLPNTDVNGLVANTKPIIIDLSKSNSLKTQVVTSKQFINLEMSSHDEKKSRDEVLAAREAKKLAKLKGKNKAGAPIEVKKDLHTESIVEAEKKNCKSDLEPKVSKEPSKSKDEVDRALAKPIEIESVGDKTKEEIKADRAAKKAAKQAKKKKDEDNVVGSAVINKPFSDVNKVSDKNKASDINKAPDMTVKDVVDTLKDIAAVAREVQDVTAKVQAISMGQKKTPTEESKSKAELRAERRAKQEAQRAAKQASVQQVPKIEKSESSEPPKEVKLLKAKSVEIAKPKSPSVNRVNWFEHLHVEHDKDYLTNIPINSNLHPAIVKLGVQLATRVVSGSNARCIALLDALKKMIRDYSLPARTEFSRGLEAALTASLQHLWRLRQPCAAQENAVKFLRRHISQLPNNVDEFDAKKTLQEEIDRYIREQIEMAGEAISLAVRNKISNGDNILTYGSSSLVERILREAWEAGVRFRAVIVGTRTRHAPRHMMRRLAACGVPCAYADLTALTYVMHTIDKVILGASALLGNGCVLGAAGTAQTALVSRAHNVPALVACETHKFSARVHTDAFVYNEIGDPDELIDKNDSNSPLKDWRSNPNLTPLNLTYDVTPPSLITAVVTELAILPCTSAPVVLRFKLSEYGV</sequence>
<feature type="region of interest" description="Disordered" evidence="10">
    <location>
        <begin position="143"/>
        <end position="168"/>
    </location>
</feature>
<evidence type="ECO:0000256" key="9">
    <source>
        <dbReference type="RuleBase" id="RU003814"/>
    </source>
</evidence>
<evidence type="ECO:0000256" key="8">
    <source>
        <dbReference type="ARBA" id="ARBA00046432"/>
    </source>
</evidence>
<keyword evidence="12" id="KW-1185">Reference proteome</keyword>
<proteinExistence type="inferred from homology"/>
<dbReference type="EMBL" id="OU963897">
    <property type="protein sequence ID" value="CAH2989655.1"/>
    <property type="molecule type" value="Genomic_DNA"/>
</dbReference>
<comment type="similarity">
    <text evidence="2 9">Belongs to the eIF-2B alpha/beta/delta subunits family.</text>
</comment>
<feature type="compositionally biased region" description="Basic and acidic residues" evidence="10">
    <location>
        <begin position="275"/>
        <end position="298"/>
    </location>
</feature>
<evidence type="ECO:0000313" key="12">
    <source>
        <dbReference type="Proteomes" id="UP001153292"/>
    </source>
</evidence>
<dbReference type="InterPro" id="IPR000649">
    <property type="entry name" value="IF-2B-related"/>
</dbReference>
<evidence type="ECO:0000256" key="10">
    <source>
        <dbReference type="SAM" id="MobiDB-lite"/>
    </source>
</evidence>
<reference evidence="11" key="1">
    <citation type="submission" date="2021-12" db="EMBL/GenBank/DDBJ databases">
        <authorList>
            <person name="King R."/>
        </authorList>
    </citation>
    <scope>NUCLEOTIDE SEQUENCE</scope>
</reference>
<comment type="subcellular location">
    <subcellularLocation>
        <location evidence="1">Cytoplasm</location>
        <location evidence="1">Cytosol</location>
    </subcellularLocation>
</comment>
<evidence type="ECO:0000256" key="2">
    <source>
        <dbReference type="ARBA" id="ARBA00007251"/>
    </source>
</evidence>
<evidence type="ECO:0000256" key="4">
    <source>
        <dbReference type="ARBA" id="ARBA00022540"/>
    </source>
</evidence>
<evidence type="ECO:0000256" key="7">
    <source>
        <dbReference type="ARBA" id="ARBA00044356"/>
    </source>
</evidence>
<accession>A0ABN8L9S3</accession>
<feature type="compositionally biased region" description="Basic and acidic residues" evidence="10">
    <location>
        <begin position="310"/>
        <end position="322"/>
    </location>
</feature>
<evidence type="ECO:0000256" key="5">
    <source>
        <dbReference type="ARBA" id="ARBA00022917"/>
    </source>
</evidence>
<dbReference type="Proteomes" id="UP001153292">
    <property type="component" value="Chromosome 4"/>
</dbReference>
<dbReference type="Gene3D" id="3.40.50.10470">
    <property type="entry name" value="Translation initiation factor eif-2b, domain 2"/>
    <property type="match status" value="1"/>
</dbReference>
<comment type="subunit">
    <text evidence="8">Component of the translation initiation factor 2B (eIF2B) complex which is a heterodecamer of two sets of five different subunits: alpha, beta, gamma, delta and epsilon. Subunits alpha, beta and delta comprise a regulatory subcomplex and subunits epsilon and gamma comprise a catalytic subcomplex. Within the complex, the hexameric regulatory complex resides at the center, with the two heterodimeric catalytic subcomplexes bound on opposite sides.</text>
</comment>